<dbReference type="OrthoDB" id="9769888at2"/>
<dbReference type="EMBL" id="VIWV01000001">
    <property type="protein sequence ID" value="TWF89410.1"/>
    <property type="molecule type" value="Genomic_DNA"/>
</dbReference>
<evidence type="ECO:0000256" key="1">
    <source>
        <dbReference type="ARBA" id="ARBA00001954"/>
    </source>
</evidence>
<keyword evidence="6" id="KW-0223">Dioxygenase</keyword>
<organism evidence="6 7">
    <name type="scientific">Streptomyces capillispiralis</name>
    <dbReference type="NCBI Taxonomy" id="68182"/>
    <lineage>
        <taxon>Bacteria</taxon>
        <taxon>Bacillati</taxon>
        <taxon>Actinomycetota</taxon>
        <taxon>Actinomycetes</taxon>
        <taxon>Kitasatosporales</taxon>
        <taxon>Streptomycetaceae</taxon>
        <taxon>Streptomyces</taxon>
    </lineage>
</organism>
<dbReference type="GO" id="GO:0051213">
    <property type="term" value="F:dioxygenase activity"/>
    <property type="evidence" value="ECO:0007669"/>
    <property type="project" value="UniProtKB-KW"/>
</dbReference>
<dbReference type="RefSeq" id="WP_145870933.1">
    <property type="nucleotide sequence ID" value="NZ_BNCE01000010.1"/>
</dbReference>
<reference evidence="6 7" key="1">
    <citation type="submission" date="2019-06" db="EMBL/GenBank/DDBJ databases">
        <title>Sequencing the genomes of 1000 actinobacteria strains.</title>
        <authorList>
            <person name="Klenk H.-P."/>
        </authorList>
    </citation>
    <scope>NUCLEOTIDE SEQUENCE [LARGE SCALE GENOMIC DNA]</scope>
    <source>
        <strain evidence="6 7">DSM 41695</strain>
    </source>
</reference>
<dbReference type="InterPro" id="IPR003819">
    <property type="entry name" value="TauD/TfdA-like"/>
</dbReference>
<dbReference type="Proteomes" id="UP000316603">
    <property type="component" value="Unassembled WGS sequence"/>
</dbReference>
<gene>
    <name evidence="6" type="ORF">FHX78_116452</name>
</gene>
<dbReference type="InterPro" id="IPR050411">
    <property type="entry name" value="AlphaKG_dependent_hydroxylases"/>
</dbReference>
<evidence type="ECO:0000259" key="5">
    <source>
        <dbReference type="Pfam" id="PF02668"/>
    </source>
</evidence>
<proteinExistence type="predicted"/>
<keyword evidence="4" id="KW-0045">Antibiotic biosynthesis</keyword>
<name>A0A561TQM6_9ACTN</name>
<keyword evidence="2" id="KW-0560">Oxidoreductase</keyword>
<dbReference type="Pfam" id="PF02668">
    <property type="entry name" value="TauD"/>
    <property type="match status" value="1"/>
</dbReference>
<dbReference type="GO" id="GO:0017000">
    <property type="term" value="P:antibiotic biosynthetic process"/>
    <property type="evidence" value="ECO:0007669"/>
    <property type="project" value="UniProtKB-KW"/>
</dbReference>
<evidence type="ECO:0000256" key="4">
    <source>
        <dbReference type="ARBA" id="ARBA00023194"/>
    </source>
</evidence>
<evidence type="ECO:0000313" key="7">
    <source>
        <dbReference type="Proteomes" id="UP000316603"/>
    </source>
</evidence>
<evidence type="ECO:0000256" key="2">
    <source>
        <dbReference type="ARBA" id="ARBA00023002"/>
    </source>
</evidence>
<keyword evidence="7" id="KW-1185">Reference proteome</keyword>
<comment type="caution">
    <text evidence="6">The sequence shown here is derived from an EMBL/GenBank/DDBJ whole genome shotgun (WGS) entry which is preliminary data.</text>
</comment>
<dbReference type="PANTHER" id="PTHR10696">
    <property type="entry name" value="GAMMA-BUTYROBETAINE HYDROXYLASE-RELATED"/>
    <property type="match status" value="1"/>
</dbReference>
<dbReference type="AlphaFoldDB" id="A0A561TQM6"/>
<accession>A0A561TQM6</accession>
<evidence type="ECO:0000313" key="6">
    <source>
        <dbReference type="EMBL" id="TWF89410.1"/>
    </source>
</evidence>
<sequence length="345" mass="38363">MANATDQGVASQFDSRLDIQLEAGAPPLVVTPELPSLADALDWLRSVDDDLRAATRTHGSLYLRGLPVRDVQDFSAVRDLLVPQRTPYREKATPRHSYGDDVFSSTDLPPAQPIRMHNENSYTLDFPGTLVFCCLTAPAEGGATPVADCRTVLRELPDHLVRRMRATGWALRRNYSDLVSLDWRTAFAADRAEQVEAYCAENLIAERWSGDDLSTSQIRAGIITHPHTGDEVWFNHLAFWNSWSLDEEIRESLVDEFGPDGLPFETSFGDGEPLTRDDLATLNAAYAAATVRRSWRPGDVMVVDNILTAHGREPFRGERRIVVAMGDPVSVRDCLPTVDAEARFV</sequence>
<evidence type="ECO:0000256" key="3">
    <source>
        <dbReference type="ARBA" id="ARBA00023004"/>
    </source>
</evidence>
<dbReference type="InterPro" id="IPR042098">
    <property type="entry name" value="TauD-like_sf"/>
</dbReference>
<protein>
    <submittedName>
        <fullName evidence="6">TfdA family taurine catabolism dioxygenase TauD</fullName>
    </submittedName>
</protein>
<dbReference type="SUPFAM" id="SSF51197">
    <property type="entry name" value="Clavaminate synthase-like"/>
    <property type="match status" value="1"/>
</dbReference>
<feature type="domain" description="TauD/TfdA-like" evidence="5">
    <location>
        <begin position="37"/>
        <end position="324"/>
    </location>
</feature>
<comment type="cofactor">
    <cofactor evidence="1">
        <name>Fe(2+)</name>
        <dbReference type="ChEBI" id="CHEBI:29033"/>
    </cofactor>
</comment>
<keyword evidence="3" id="KW-0408">Iron</keyword>
<dbReference type="PANTHER" id="PTHR10696:SF56">
    <property type="entry name" value="TAUD_TFDA-LIKE DOMAIN-CONTAINING PROTEIN"/>
    <property type="match status" value="1"/>
</dbReference>
<dbReference type="Gene3D" id="3.60.130.10">
    <property type="entry name" value="Clavaminate synthase-like"/>
    <property type="match status" value="1"/>
</dbReference>